<reference evidence="3" key="2">
    <citation type="submission" date="2015-01" db="EMBL/GenBank/DDBJ databases">
        <title>Evolutionary Origins and Diversification of the Mycorrhizal Mutualists.</title>
        <authorList>
            <consortium name="DOE Joint Genome Institute"/>
            <consortium name="Mycorrhizal Genomics Consortium"/>
            <person name="Kohler A."/>
            <person name="Kuo A."/>
            <person name="Nagy L.G."/>
            <person name="Floudas D."/>
            <person name="Copeland A."/>
            <person name="Barry K.W."/>
            <person name="Cichocki N."/>
            <person name="Veneault-Fourrey C."/>
            <person name="LaButti K."/>
            <person name="Lindquist E.A."/>
            <person name="Lipzen A."/>
            <person name="Lundell T."/>
            <person name="Morin E."/>
            <person name="Murat C."/>
            <person name="Riley R."/>
            <person name="Ohm R."/>
            <person name="Sun H."/>
            <person name="Tunlid A."/>
            <person name="Henrissat B."/>
            <person name="Grigoriev I.V."/>
            <person name="Hibbett D.S."/>
            <person name="Martin F."/>
        </authorList>
    </citation>
    <scope>NUCLEOTIDE SEQUENCE [LARGE SCALE GENOMIC DNA]</scope>
    <source>
        <strain evidence="3">MAFF 305830</strain>
    </source>
</reference>
<dbReference type="HOGENOM" id="CLU_1058321_0_0_1"/>
<reference evidence="2 3" key="1">
    <citation type="submission" date="2014-04" db="EMBL/GenBank/DDBJ databases">
        <authorList>
            <consortium name="DOE Joint Genome Institute"/>
            <person name="Kuo A."/>
            <person name="Zuccaro A."/>
            <person name="Kohler A."/>
            <person name="Nagy L.G."/>
            <person name="Floudas D."/>
            <person name="Copeland A."/>
            <person name="Barry K.W."/>
            <person name="Cichocki N."/>
            <person name="Veneault-Fourrey C."/>
            <person name="LaButti K."/>
            <person name="Lindquist E.A."/>
            <person name="Lipzen A."/>
            <person name="Lundell T."/>
            <person name="Morin E."/>
            <person name="Murat C."/>
            <person name="Sun H."/>
            <person name="Tunlid A."/>
            <person name="Henrissat B."/>
            <person name="Grigoriev I.V."/>
            <person name="Hibbett D.S."/>
            <person name="Martin F."/>
            <person name="Nordberg H.P."/>
            <person name="Cantor M.N."/>
            <person name="Hua S.X."/>
        </authorList>
    </citation>
    <scope>NUCLEOTIDE SEQUENCE [LARGE SCALE GENOMIC DNA]</scope>
    <source>
        <strain evidence="2 3">MAFF 305830</strain>
    </source>
</reference>
<name>A0A0C3B2M0_SERVB</name>
<feature type="region of interest" description="Disordered" evidence="1">
    <location>
        <begin position="87"/>
        <end position="121"/>
    </location>
</feature>
<feature type="compositionally biased region" description="Pro residues" evidence="1">
    <location>
        <begin position="101"/>
        <end position="119"/>
    </location>
</feature>
<organism evidence="2 3">
    <name type="scientific">Serendipita vermifera MAFF 305830</name>
    <dbReference type="NCBI Taxonomy" id="933852"/>
    <lineage>
        <taxon>Eukaryota</taxon>
        <taxon>Fungi</taxon>
        <taxon>Dikarya</taxon>
        <taxon>Basidiomycota</taxon>
        <taxon>Agaricomycotina</taxon>
        <taxon>Agaricomycetes</taxon>
        <taxon>Sebacinales</taxon>
        <taxon>Serendipitaceae</taxon>
        <taxon>Serendipita</taxon>
    </lineage>
</organism>
<evidence type="ECO:0000313" key="2">
    <source>
        <dbReference type="EMBL" id="KIM26434.1"/>
    </source>
</evidence>
<protein>
    <submittedName>
        <fullName evidence="2">Uncharacterized protein</fullName>
    </submittedName>
</protein>
<proteinExistence type="predicted"/>
<evidence type="ECO:0000313" key="3">
    <source>
        <dbReference type="Proteomes" id="UP000054097"/>
    </source>
</evidence>
<accession>A0A0C3B2M0</accession>
<sequence length="244" mass="26853">MFNDYTGGITHSGVQPYTDQPAAGVSGDAMTGGMQHEVDPFWDDCTMFPHDFFLFQSTGGNHPSLAPHNYIVQGQPQNQLEEYSGDEHFASFSPNSTPSPTRMPPNHPTSPSNPPPLIAPYPEAAISGQSALLQAAQLVPSSYQVTSQARAPPKWSCPSCVFCGRAHDRFSRARDCEYRCLGIKPYKCEGLCGDPACECAYSSKALLNEHLLPLSERYIRCPGCFQIISKKNIARHKRESCPQR</sequence>
<keyword evidence="3" id="KW-1185">Reference proteome</keyword>
<dbReference type="EMBL" id="KN824306">
    <property type="protein sequence ID" value="KIM26434.1"/>
    <property type="molecule type" value="Genomic_DNA"/>
</dbReference>
<gene>
    <name evidence="2" type="ORF">M408DRAFT_193257</name>
</gene>
<feature type="region of interest" description="Disordered" evidence="1">
    <location>
        <begin position="1"/>
        <end position="31"/>
    </location>
</feature>
<dbReference type="Proteomes" id="UP000054097">
    <property type="component" value="Unassembled WGS sequence"/>
</dbReference>
<dbReference type="AlphaFoldDB" id="A0A0C3B2M0"/>
<evidence type="ECO:0000256" key="1">
    <source>
        <dbReference type="SAM" id="MobiDB-lite"/>
    </source>
</evidence>